<gene>
    <name evidence="6" type="ORF">DV707_09360</name>
</gene>
<dbReference type="Gene3D" id="3.30.450.40">
    <property type="match status" value="1"/>
</dbReference>
<feature type="domain" description="IclR-ED" evidence="5">
    <location>
        <begin position="70"/>
        <end position="253"/>
    </location>
</feature>
<dbReference type="InterPro" id="IPR029016">
    <property type="entry name" value="GAF-like_dom_sf"/>
</dbReference>
<evidence type="ECO:0000256" key="3">
    <source>
        <dbReference type="ARBA" id="ARBA00023163"/>
    </source>
</evidence>
<feature type="domain" description="HTH iclR-type" evidence="4">
    <location>
        <begin position="10"/>
        <end position="69"/>
    </location>
</feature>
<dbReference type="GO" id="GO:0045892">
    <property type="term" value="P:negative regulation of DNA-templated transcription"/>
    <property type="evidence" value="ECO:0007669"/>
    <property type="project" value="TreeGrafter"/>
</dbReference>
<dbReference type="InterPro" id="IPR050707">
    <property type="entry name" value="HTH_MetabolicPath_Reg"/>
</dbReference>
<sequence length="254" mass="27838">MTMTDDAVKLQSIQRVSEIIELLQEEGPLGATEITETLDVPTSTAHDYLSSLYDLEYLVKTEGKYDLGLRLLDHGIASRDRHAIAEIGKQTITQLANETGEATWLVTEEHGRAVYLDYALGEHAVQTHARIGTRSYLHQLASGKSILAYLPEERVEEIVDRHGLEQRTPHTIDSREALFAELEATRERGYAVNDQEAVEGARAIGKAIIVGGDVVGAISIVGPANRMTDQQLADGIVDQIRGAANELELKLSQA</sequence>
<dbReference type="PANTHER" id="PTHR30136">
    <property type="entry name" value="HELIX-TURN-HELIX TRANSCRIPTIONAL REGULATOR, ICLR FAMILY"/>
    <property type="match status" value="1"/>
</dbReference>
<evidence type="ECO:0000259" key="4">
    <source>
        <dbReference type="PROSITE" id="PS51077"/>
    </source>
</evidence>
<dbReference type="GO" id="GO:0003677">
    <property type="term" value="F:DNA binding"/>
    <property type="evidence" value="ECO:0007669"/>
    <property type="project" value="UniProtKB-KW"/>
</dbReference>
<organism evidence="6 7">
    <name type="scientific">Halobellus limi</name>
    <dbReference type="NCBI Taxonomy" id="699433"/>
    <lineage>
        <taxon>Archaea</taxon>
        <taxon>Methanobacteriati</taxon>
        <taxon>Methanobacteriota</taxon>
        <taxon>Stenosarchaea group</taxon>
        <taxon>Halobacteria</taxon>
        <taxon>Halobacteriales</taxon>
        <taxon>Haloferacaceae</taxon>
        <taxon>Halobellus</taxon>
    </lineage>
</organism>
<evidence type="ECO:0000313" key="7">
    <source>
        <dbReference type="Proteomes" id="UP000296733"/>
    </source>
</evidence>
<dbReference type="Proteomes" id="UP000296733">
    <property type="component" value="Chromosome"/>
</dbReference>
<dbReference type="PROSITE" id="PS51077">
    <property type="entry name" value="HTH_ICLR"/>
    <property type="match status" value="1"/>
</dbReference>
<dbReference type="PROSITE" id="PS51078">
    <property type="entry name" value="ICLR_ED"/>
    <property type="match status" value="1"/>
</dbReference>
<accession>A0A4D6H4V4</accession>
<evidence type="ECO:0000256" key="1">
    <source>
        <dbReference type="ARBA" id="ARBA00023015"/>
    </source>
</evidence>
<evidence type="ECO:0000256" key="2">
    <source>
        <dbReference type="ARBA" id="ARBA00023125"/>
    </source>
</evidence>
<evidence type="ECO:0000259" key="5">
    <source>
        <dbReference type="PROSITE" id="PS51078"/>
    </source>
</evidence>
<name>A0A4D6H4V4_9EURY</name>
<protein>
    <submittedName>
        <fullName evidence="6">IclR family transcriptional regulator</fullName>
    </submittedName>
</protein>
<dbReference type="PANTHER" id="PTHR30136:SF35">
    <property type="entry name" value="HTH-TYPE TRANSCRIPTIONAL REGULATOR RV1719"/>
    <property type="match status" value="1"/>
</dbReference>
<proteinExistence type="predicted"/>
<keyword evidence="1" id="KW-0805">Transcription regulation</keyword>
<dbReference type="InterPro" id="IPR005471">
    <property type="entry name" value="Tscrpt_reg_IclR_N"/>
</dbReference>
<dbReference type="Pfam" id="PF09339">
    <property type="entry name" value="HTH_IclR"/>
    <property type="match status" value="1"/>
</dbReference>
<keyword evidence="2" id="KW-0238">DNA-binding</keyword>
<dbReference type="Gene3D" id="1.10.10.10">
    <property type="entry name" value="Winged helix-like DNA-binding domain superfamily/Winged helix DNA-binding domain"/>
    <property type="match status" value="1"/>
</dbReference>
<keyword evidence="3" id="KW-0804">Transcription</keyword>
<dbReference type="SUPFAM" id="SSF55781">
    <property type="entry name" value="GAF domain-like"/>
    <property type="match status" value="1"/>
</dbReference>
<dbReference type="EMBL" id="CP031311">
    <property type="protein sequence ID" value="QCC47847.1"/>
    <property type="molecule type" value="Genomic_DNA"/>
</dbReference>
<dbReference type="SUPFAM" id="SSF46785">
    <property type="entry name" value="Winged helix' DNA-binding domain"/>
    <property type="match status" value="1"/>
</dbReference>
<evidence type="ECO:0000313" key="6">
    <source>
        <dbReference type="EMBL" id="QCC47847.1"/>
    </source>
</evidence>
<dbReference type="AlphaFoldDB" id="A0A4D6H4V4"/>
<dbReference type="InterPro" id="IPR036388">
    <property type="entry name" value="WH-like_DNA-bd_sf"/>
</dbReference>
<dbReference type="InterPro" id="IPR014757">
    <property type="entry name" value="Tscrpt_reg_IclR_C"/>
</dbReference>
<reference evidence="6 7" key="1">
    <citation type="journal article" date="2019" name="Nat. Commun.">
        <title>A new type of DNA phosphorothioation-based antiviral system in archaea.</title>
        <authorList>
            <person name="Xiong L."/>
            <person name="Liu S."/>
            <person name="Chen S."/>
            <person name="Xiao Y."/>
            <person name="Zhu B."/>
            <person name="Gao Y."/>
            <person name="Zhang Y."/>
            <person name="Chen B."/>
            <person name="Luo J."/>
            <person name="Deng Z."/>
            <person name="Chen X."/>
            <person name="Wang L."/>
            <person name="Chen S."/>
        </authorList>
    </citation>
    <scope>NUCLEOTIDE SEQUENCE [LARGE SCALE GENOMIC DNA]</scope>
    <source>
        <strain evidence="6 7">CGMCC 1.10331</strain>
    </source>
</reference>
<dbReference type="Pfam" id="PF01614">
    <property type="entry name" value="IclR_C"/>
    <property type="match status" value="1"/>
</dbReference>
<dbReference type="SMART" id="SM00346">
    <property type="entry name" value="HTH_ICLR"/>
    <property type="match status" value="1"/>
</dbReference>
<dbReference type="InterPro" id="IPR036390">
    <property type="entry name" value="WH_DNA-bd_sf"/>
</dbReference>
<dbReference type="KEGG" id="hlm:DV707_09360"/>
<dbReference type="GO" id="GO:0003700">
    <property type="term" value="F:DNA-binding transcription factor activity"/>
    <property type="evidence" value="ECO:0007669"/>
    <property type="project" value="TreeGrafter"/>
</dbReference>